<dbReference type="InterPro" id="IPR018490">
    <property type="entry name" value="cNMP-bd_dom_sf"/>
</dbReference>
<evidence type="ECO:0000313" key="5">
    <source>
        <dbReference type="EMBL" id="SHH25263.1"/>
    </source>
</evidence>
<proteinExistence type="predicted"/>
<dbReference type="STRING" id="421058.SAMN05421866_2379"/>
<dbReference type="Proteomes" id="UP000184047">
    <property type="component" value="Unassembled WGS sequence"/>
</dbReference>
<keyword evidence="5" id="KW-0808">Transferase</keyword>
<dbReference type="SUPFAM" id="SSF46785">
    <property type="entry name" value="Winged helix' DNA-binding domain"/>
    <property type="match status" value="1"/>
</dbReference>
<evidence type="ECO:0000259" key="4">
    <source>
        <dbReference type="PROSITE" id="PS50042"/>
    </source>
</evidence>
<dbReference type="InterPro" id="IPR000595">
    <property type="entry name" value="cNMP-bd_dom"/>
</dbReference>
<gene>
    <name evidence="5" type="ORF">SAMN05421866_2379</name>
</gene>
<sequence>MNKKLKIVEINQFKFIFATSEQLYMLMIIDEELLFSSGAELMNYAANDIIFKENDYPKYYFQIKSGTVKINNYHENGREIMHSVPFDGHCLVESSLFTDKPYAVNAVAMGNCEIIRLDKNKFLELVGNSPDLLLKLYSYTAERMYYRHVMLNNLSSPDPGTKVKRVMECLKSYNQFTDKYSYQFPFTRQHLASLTGLCVETVIRVVKKMEKEKTVKIQNGKIFY</sequence>
<keyword evidence="2" id="KW-0238">DNA-binding</keyword>
<dbReference type="Gene3D" id="1.10.10.10">
    <property type="entry name" value="Winged helix-like DNA-binding domain superfamily/Winged helix DNA-binding domain"/>
    <property type="match status" value="1"/>
</dbReference>
<dbReference type="InterPro" id="IPR036388">
    <property type="entry name" value="WH-like_DNA-bd_sf"/>
</dbReference>
<dbReference type="PANTHER" id="PTHR24567:SF28">
    <property type="entry name" value="LISTERIOLYSIN REGULATORY PROTEIN"/>
    <property type="match status" value="1"/>
</dbReference>
<keyword evidence="6" id="KW-1185">Reference proteome</keyword>
<accession>A0A1M5RHK9</accession>
<dbReference type="AlphaFoldDB" id="A0A1M5RHK9"/>
<dbReference type="InterPro" id="IPR014710">
    <property type="entry name" value="RmlC-like_jellyroll"/>
</dbReference>
<name>A0A1M5RHK9_9FLAO</name>
<dbReference type="SUPFAM" id="SSF51206">
    <property type="entry name" value="cAMP-binding domain-like"/>
    <property type="match status" value="1"/>
</dbReference>
<dbReference type="eggNOG" id="COG0664">
    <property type="taxonomic scope" value="Bacteria"/>
</dbReference>
<feature type="domain" description="Cyclic nucleotide-binding" evidence="4">
    <location>
        <begin position="44"/>
        <end position="143"/>
    </location>
</feature>
<dbReference type="GO" id="GO:0003677">
    <property type="term" value="F:DNA binding"/>
    <property type="evidence" value="ECO:0007669"/>
    <property type="project" value="UniProtKB-KW"/>
</dbReference>
<dbReference type="Gene3D" id="2.60.120.10">
    <property type="entry name" value="Jelly Rolls"/>
    <property type="match status" value="1"/>
</dbReference>
<dbReference type="InterPro" id="IPR036390">
    <property type="entry name" value="WH_DNA-bd_sf"/>
</dbReference>
<evidence type="ECO:0000313" key="6">
    <source>
        <dbReference type="Proteomes" id="UP000184047"/>
    </source>
</evidence>
<dbReference type="PROSITE" id="PS50042">
    <property type="entry name" value="CNMP_BINDING_3"/>
    <property type="match status" value="1"/>
</dbReference>
<dbReference type="PANTHER" id="PTHR24567">
    <property type="entry name" value="CRP FAMILY TRANSCRIPTIONAL REGULATORY PROTEIN"/>
    <property type="match status" value="1"/>
</dbReference>
<dbReference type="GO" id="GO:0003700">
    <property type="term" value="F:DNA-binding transcription factor activity"/>
    <property type="evidence" value="ECO:0007669"/>
    <property type="project" value="TreeGrafter"/>
</dbReference>
<organism evidence="5 6">
    <name type="scientific">Chryseobacterium oranimense</name>
    <dbReference type="NCBI Taxonomy" id="421058"/>
    <lineage>
        <taxon>Bacteria</taxon>
        <taxon>Pseudomonadati</taxon>
        <taxon>Bacteroidota</taxon>
        <taxon>Flavobacteriia</taxon>
        <taxon>Flavobacteriales</taxon>
        <taxon>Weeksellaceae</taxon>
        <taxon>Chryseobacterium group</taxon>
        <taxon>Chryseobacterium</taxon>
    </lineage>
</organism>
<evidence type="ECO:0000256" key="3">
    <source>
        <dbReference type="ARBA" id="ARBA00023163"/>
    </source>
</evidence>
<dbReference type="InterPro" id="IPR012318">
    <property type="entry name" value="HTH_CRP"/>
</dbReference>
<dbReference type="EMBL" id="FQWT01000003">
    <property type="protein sequence ID" value="SHH25263.1"/>
    <property type="molecule type" value="Genomic_DNA"/>
</dbReference>
<keyword evidence="3" id="KW-0804">Transcription</keyword>
<evidence type="ECO:0000256" key="1">
    <source>
        <dbReference type="ARBA" id="ARBA00023015"/>
    </source>
</evidence>
<dbReference type="InterPro" id="IPR050397">
    <property type="entry name" value="Env_Response_Regulators"/>
</dbReference>
<keyword evidence="1" id="KW-0805">Transcription regulation</keyword>
<dbReference type="Pfam" id="PF13545">
    <property type="entry name" value="HTH_Crp_2"/>
    <property type="match status" value="1"/>
</dbReference>
<evidence type="ECO:0000256" key="2">
    <source>
        <dbReference type="ARBA" id="ARBA00023125"/>
    </source>
</evidence>
<dbReference type="GO" id="GO:0005829">
    <property type="term" value="C:cytosol"/>
    <property type="evidence" value="ECO:0007669"/>
    <property type="project" value="TreeGrafter"/>
</dbReference>
<dbReference type="CDD" id="cd00038">
    <property type="entry name" value="CAP_ED"/>
    <property type="match status" value="1"/>
</dbReference>
<reference evidence="6" key="1">
    <citation type="submission" date="2016-11" db="EMBL/GenBank/DDBJ databases">
        <authorList>
            <person name="Varghese N."/>
            <person name="Submissions S."/>
        </authorList>
    </citation>
    <scope>NUCLEOTIDE SEQUENCE [LARGE SCALE GENOMIC DNA]</scope>
    <source>
        <strain evidence="6">DSM 19055</strain>
    </source>
</reference>
<dbReference type="GO" id="GO:0016301">
    <property type="term" value="F:kinase activity"/>
    <property type="evidence" value="ECO:0007669"/>
    <property type="project" value="UniProtKB-KW"/>
</dbReference>
<dbReference type="SMART" id="SM00100">
    <property type="entry name" value="cNMP"/>
    <property type="match status" value="1"/>
</dbReference>
<keyword evidence="5" id="KW-0418">Kinase</keyword>
<dbReference type="Pfam" id="PF00027">
    <property type="entry name" value="cNMP_binding"/>
    <property type="match status" value="1"/>
</dbReference>
<protein>
    <submittedName>
        <fullName evidence="5">cAMP-binding domain of CRP or a regulatory subunit of cAMP-dependent protein kinases</fullName>
    </submittedName>
</protein>